<dbReference type="SUPFAM" id="SSF54211">
    <property type="entry name" value="Ribosomal protein S5 domain 2-like"/>
    <property type="match status" value="1"/>
</dbReference>
<protein>
    <recommendedName>
        <fullName evidence="7">RWD domain-containing protein</fullName>
    </recommendedName>
</protein>
<dbReference type="InterPro" id="IPR001498">
    <property type="entry name" value="Impact_N"/>
</dbReference>
<keyword evidence="4" id="KW-0678">Repressor</keyword>
<dbReference type="GO" id="GO:0140469">
    <property type="term" value="P:GCN2-mediated signaling"/>
    <property type="evidence" value="ECO:0007669"/>
    <property type="project" value="TreeGrafter"/>
</dbReference>
<dbReference type="PANTHER" id="PTHR16301:SF25">
    <property type="entry name" value="PROTEIN IMPACT"/>
    <property type="match status" value="1"/>
</dbReference>
<dbReference type="InterPro" id="IPR023582">
    <property type="entry name" value="Impact"/>
</dbReference>
<feature type="non-terminal residue" evidence="8">
    <location>
        <position position="1"/>
    </location>
</feature>
<evidence type="ECO:0000313" key="8">
    <source>
        <dbReference type="EMBL" id="JAS26751.1"/>
    </source>
</evidence>
<dbReference type="InterPro" id="IPR036956">
    <property type="entry name" value="Impact_N_sf"/>
</dbReference>
<evidence type="ECO:0000256" key="6">
    <source>
        <dbReference type="ARBA" id="ARBA00023016"/>
    </source>
</evidence>
<evidence type="ECO:0000259" key="7">
    <source>
        <dbReference type="PROSITE" id="PS50908"/>
    </source>
</evidence>
<dbReference type="PANTHER" id="PTHR16301">
    <property type="entry name" value="IMPACT-RELATED"/>
    <property type="match status" value="1"/>
</dbReference>
<dbReference type="Gene3D" id="3.30.230.30">
    <property type="entry name" value="Impact, N-terminal domain"/>
    <property type="match status" value="1"/>
</dbReference>
<dbReference type="InterPro" id="IPR006575">
    <property type="entry name" value="RWD_dom"/>
</dbReference>
<name>A0A1B6DM42_9HEMI</name>
<feature type="domain" description="RWD" evidence="7">
    <location>
        <begin position="1"/>
        <end position="56"/>
    </location>
</feature>
<dbReference type="Pfam" id="PF05773">
    <property type="entry name" value="RWD"/>
    <property type="match status" value="1"/>
</dbReference>
<keyword evidence="5" id="KW-0810">Translation regulation</keyword>
<dbReference type="Gene3D" id="3.10.110.10">
    <property type="entry name" value="Ubiquitin Conjugating Enzyme"/>
    <property type="match status" value="1"/>
</dbReference>
<sequence length="214" mass="24399">EYPSEAPPVYQISAQSLSRQDKRDIFNRLEEEYLKHIGECVIYQWIECVRSYLQEKYENVKEDSKKNVSLTKNKKCTNLKVPVTKHVPSITHGDTISDRKSIFQGHVACVKNSEDVQTVLGHLKRNKKMANAKHNIYAYRIINEGSAKNIVIQDCDDGGENQSGSRLLHLSEIADARNVLVLVSRWYGGIHLGPDRFHHINNAARTTLCRALDI</sequence>
<dbReference type="GO" id="GO:0006446">
    <property type="term" value="P:regulation of translational initiation"/>
    <property type="evidence" value="ECO:0007669"/>
    <property type="project" value="TreeGrafter"/>
</dbReference>
<organism evidence="8">
    <name type="scientific">Clastoptera arizonana</name>
    <name type="common">Arizona spittle bug</name>
    <dbReference type="NCBI Taxonomy" id="38151"/>
    <lineage>
        <taxon>Eukaryota</taxon>
        <taxon>Metazoa</taxon>
        <taxon>Ecdysozoa</taxon>
        <taxon>Arthropoda</taxon>
        <taxon>Hexapoda</taxon>
        <taxon>Insecta</taxon>
        <taxon>Pterygota</taxon>
        <taxon>Neoptera</taxon>
        <taxon>Paraneoptera</taxon>
        <taxon>Hemiptera</taxon>
        <taxon>Auchenorrhyncha</taxon>
        <taxon>Cercopoidea</taxon>
        <taxon>Clastopteridae</taxon>
        <taxon>Clastoptera</taxon>
    </lineage>
</organism>
<proteinExistence type="inferred from homology"/>
<evidence type="ECO:0000256" key="3">
    <source>
        <dbReference type="ARBA" id="ARBA00022490"/>
    </source>
</evidence>
<dbReference type="InterPro" id="IPR020568">
    <property type="entry name" value="Ribosomal_Su5_D2-typ_SF"/>
</dbReference>
<evidence type="ECO:0000256" key="5">
    <source>
        <dbReference type="ARBA" id="ARBA00022845"/>
    </source>
</evidence>
<reference evidence="8" key="1">
    <citation type="submission" date="2015-12" db="EMBL/GenBank/DDBJ databases">
        <title>De novo transcriptome assembly of four potential Pierce s Disease insect vectors from Arizona vineyards.</title>
        <authorList>
            <person name="Tassone E.E."/>
        </authorList>
    </citation>
    <scope>NUCLEOTIDE SEQUENCE</scope>
</reference>
<dbReference type="PROSITE" id="PS50908">
    <property type="entry name" value="RWD"/>
    <property type="match status" value="1"/>
</dbReference>
<comment type="similarity">
    <text evidence="2">Belongs to the IMPACT family.</text>
</comment>
<dbReference type="CDD" id="cd23821">
    <property type="entry name" value="RWD_IMPACT"/>
    <property type="match status" value="1"/>
</dbReference>
<dbReference type="InterPro" id="IPR016135">
    <property type="entry name" value="UBQ-conjugating_enzyme/RWD"/>
</dbReference>
<gene>
    <name evidence="8" type="ORF">g.32918</name>
</gene>
<dbReference type="Pfam" id="PF01205">
    <property type="entry name" value="Impact_N"/>
    <property type="match status" value="1"/>
</dbReference>
<keyword evidence="6" id="KW-0346">Stress response</keyword>
<evidence type="ECO:0000256" key="1">
    <source>
        <dbReference type="ARBA" id="ARBA00004496"/>
    </source>
</evidence>
<accession>A0A1B6DM42</accession>
<evidence type="ECO:0000256" key="4">
    <source>
        <dbReference type="ARBA" id="ARBA00022491"/>
    </source>
</evidence>
<comment type="subcellular location">
    <subcellularLocation>
        <location evidence="1">Cytoplasm</location>
    </subcellularLocation>
</comment>
<keyword evidence="3" id="KW-0963">Cytoplasm</keyword>
<dbReference type="GO" id="GO:0005737">
    <property type="term" value="C:cytoplasm"/>
    <property type="evidence" value="ECO:0007669"/>
    <property type="project" value="UniProtKB-SubCell"/>
</dbReference>
<dbReference type="AlphaFoldDB" id="A0A1B6DM42"/>
<dbReference type="SUPFAM" id="SSF54495">
    <property type="entry name" value="UBC-like"/>
    <property type="match status" value="1"/>
</dbReference>
<dbReference type="EMBL" id="GEDC01010547">
    <property type="protein sequence ID" value="JAS26751.1"/>
    <property type="molecule type" value="Transcribed_RNA"/>
</dbReference>
<evidence type="ECO:0000256" key="2">
    <source>
        <dbReference type="ARBA" id="ARBA00007665"/>
    </source>
</evidence>